<feature type="compositionally biased region" description="Basic residues" evidence="9">
    <location>
        <begin position="776"/>
        <end position="785"/>
    </location>
</feature>
<dbReference type="AlphaFoldDB" id="A9V7Y1"/>
<feature type="compositionally biased region" description="Polar residues" evidence="9">
    <location>
        <begin position="306"/>
        <end position="320"/>
    </location>
</feature>
<dbReference type="PROSITE" id="PS50003">
    <property type="entry name" value="PH_DOMAIN"/>
    <property type="match status" value="2"/>
</dbReference>
<evidence type="ECO:0000259" key="11">
    <source>
        <dbReference type="PROSITE" id="PS50010"/>
    </source>
</evidence>
<organism evidence="13 14">
    <name type="scientific">Monosiga brevicollis</name>
    <name type="common">Choanoflagellate</name>
    <dbReference type="NCBI Taxonomy" id="81824"/>
    <lineage>
        <taxon>Eukaryota</taxon>
        <taxon>Choanoflagellata</taxon>
        <taxon>Craspedida</taxon>
        <taxon>Salpingoecidae</taxon>
        <taxon>Monosiga</taxon>
    </lineage>
</organism>
<reference evidence="13 14" key="1">
    <citation type="journal article" date="2008" name="Nature">
        <title>The genome of the choanoflagellate Monosiga brevicollis and the origin of metazoans.</title>
        <authorList>
            <consortium name="JGI Sequencing"/>
            <person name="King N."/>
            <person name="Westbrook M.J."/>
            <person name="Young S.L."/>
            <person name="Kuo A."/>
            <person name="Abedin M."/>
            <person name="Chapman J."/>
            <person name="Fairclough S."/>
            <person name="Hellsten U."/>
            <person name="Isogai Y."/>
            <person name="Letunic I."/>
            <person name="Marr M."/>
            <person name="Pincus D."/>
            <person name="Putnam N."/>
            <person name="Rokas A."/>
            <person name="Wright K.J."/>
            <person name="Zuzow R."/>
            <person name="Dirks W."/>
            <person name="Good M."/>
            <person name="Goodstein D."/>
            <person name="Lemons D."/>
            <person name="Li W."/>
            <person name="Lyons J.B."/>
            <person name="Morris A."/>
            <person name="Nichols S."/>
            <person name="Richter D.J."/>
            <person name="Salamov A."/>
            <person name="Bork P."/>
            <person name="Lim W.A."/>
            <person name="Manning G."/>
            <person name="Miller W.T."/>
            <person name="McGinnis W."/>
            <person name="Shapiro H."/>
            <person name="Tjian R."/>
            <person name="Grigoriev I.V."/>
            <person name="Rokhsar D."/>
        </authorList>
    </citation>
    <scope>NUCLEOTIDE SEQUENCE [LARGE SCALE GENOMIC DNA]</scope>
    <source>
        <strain evidence="14">MX1 / ATCC 50154</strain>
    </source>
</reference>
<keyword evidence="6" id="KW-0862">Zinc</keyword>
<evidence type="ECO:0000256" key="8">
    <source>
        <dbReference type="PROSITE-ProRule" id="PRU00091"/>
    </source>
</evidence>
<proteinExistence type="predicted"/>
<comment type="subcellular location">
    <subcellularLocation>
        <location evidence="1">Cytoplasm</location>
        <location evidence="1">Cytoskeleton</location>
    </subcellularLocation>
</comment>
<feature type="compositionally biased region" description="Pro residues" evidence="9">
    <location>
        <begin position="167"/>
        <end position="198"/>
    </location>
</feature>
<dbReference type="InterPro" id="IPR000219">
    <property type="entry name" value="DH_dom"/>
</dbReference>
<dbReference type="OMA" id="EHCRIED"/>
<feature type="compositionally biased region" description="Acidic residues" evidence="9">
    <location>
        <begin position="288"/>
        <end position="298"/>
    </location>
</feature>
<feature type="region of interest" description="Disordered" evidence="9">
    <location>
        <begin position="768"/>
        <end position="787"/>
    </location>
</feature>
<dbReference type="SMART" id="SM00233">
    <property type="entry name" value="PH"/>
    <property type="match status" value="2"/>
</dbReference>
<feature type="domain" description="PH" evidence="10">
    <location>
        <begin position="804"/>
        <end position="892"/>
    </location>
</feature>
<evidence type="ECO:0000313" key="14">
    <source>
        <dbReference type="Proteomes" id="UP000001357"/>
    </source>
</evidence>
<dbReference type="PROSITE" id="PS50178">
    <property type="entry name" value="ZF_FYVE"/>
    <property type="match status" value="1"/>
</dbReference>
<dbReference type="SUPFAM" id="SSF48065">
    <property type="entry name" value="DBL homology domain (DH-domain)"/>
    <property type="match status" value="1"/>
</dbReference>
<name>A9V7Y1_MONBE</name>
<evidence type="ECO:0000256" key="2">
    <source>
        <dbReference type="ARBA" id="ARBA00022490"/>
    </source>
</evidence>
<dbReference type="Pfam" id="PF00169">
    <property type="entry name" value="PH"/>
    <property type="match status" value="1"/>
</dbReference>
<evidence type="ECO:0000256" key="6">
    <source>
        <dbReference type="ARBA" id="ARBA00022833"/>
    </source>
</evidence>
<keyword evidence="14" id="KW-1185">Reference proteome</keyword>
<dbReference type="CDD" id="cd00160">
    <property type="entry name" value="RhoGEF"/>
    <property type="match status" value="1"/>
</dbReference>
<dbReference type="Pfam" id="PF00621">
    <property type="entry name" value="RhoGEF"/>
    <property type="match status" value="1"/>
</dbReference>
<accession>A9V7Y1</accession>
<sequence length="892" mass="100684">MSAPPRPAPRPRPRPRPPRPAPPPTSRIAHEDEQETALEPSPTPRVRVNHEIASPPTHQTDTYEYAAYEQDESFDQSGLNNADVQHRCEEPVVDSMTAHGDEISVQQAQDDSELRVEDETTSLHASTATAPAPAPRVSPRPRPVPAARPTPPSRPPRPVSMLSSAEPPRPSRAAPPPPKAAPPRPPPARPGPAPPRPPSVQVTNDEAGYNSTSSSSSEYEAEPEPLPAGVGTDYDHDASFDEARAEDYSYNSYNDSLASSYDAPPRPAPRPSPRHQSSESSLITDPSIDFDSDTDEEAAEIHPSTYVESMSNDPASNQPELSPEERKVGPFSLFLALPHLTHIWHLPPCFLDQQQKRLANVQEMVTTEESYVRSLSIVVDVYKPRMTTTEFNLEVPVHVVKDIFSNIDRIRNTHQRFLKVLRERVAEWEHNDTIADIYLKFAPQLSVYTHYSTNFDKASRLLDEWTKKSPLMASVLAECNALPESARLGLGAFLLEPIQRLPRFKLLLSDYIKYTPEDHPDYEPAKEALQKILNIASHVNEKIRQTENDIKIKQLERMIPSINVVKPGRMVLKEGQLMKMCRKGPQPRVVILFSDMLLYAQEQTGLVTTYVAPKTISLREMQVRAKRLPEGLYGVEVKGKQRAFYLCSEEESEQRIWVAEIQKAIEQLLASRRERSNRRGSESRPASRGSNFAVEAPIWIPDHDVSMCMVCTYEFNMIRRRHHCRSCGKVVCGSCSGHQLQLAYLSHEYGRVCDECFQKWEDIQSSKGLTVSRTSGPRRSRRDRRSIRPERLLQAAAGLSEASDVVRAGYLSEQRMLRRSQRRWYQLKTDFVLYSYKAPEDPMALASIPLPGYSIEPHQKGEGEDTEYGVKISHQNLKQHIFLADSQERAQE</sequence>
<dbReference type="Pfam" id="PF01363">
    <property type="entry name" value="FYVE"/>
    <property type="match status" value="1"/>
</dbReference>
<feature type="domain" description="FYVE-type" evidence="12">
    <location>
        <begin position="702"/>
        <end position="761"/>
    </location>
</feature>
<dbReference type="InterPro" id="IPR001849">
    <property type="entry name" value="PH_domain"/>
</dbReference>
<evidence type="ECO:0000313" key="13">
    <source>
        <dbReference type="EMBL" id="EDQ86383.1"/>
    </source>
</evidence>
<feature type="domain" description="PH" evidence="10">
    <location>
        <begin position="570"/>
        <end position="666"/>
    </location>
</feature>
<dbReference type="GeneID" id="5894006"/>
<dbReference type="InParanoid" id="A9V7Y1"/>
<feature type="region of interest" description="Disordered" evidence="9">
    <location>
        <begin position="1"/>
        <end position="324"/>
    </location>
</feature>
<feature type="compositionally biased region" description="Basic and acidic residues" evidence="9">
    <location>
        <begin position="233"/>
        <end position="247"/>
    </location>
</feature>
<dbReference type="InterPro" id="IPR051092">
    <property type="entry name" value="FYVE_RhoGEF_PH"/>
</dbReference>
<keyword evidence="7" id="KW-0206">Cytoskeleton</keyword>
<dbReference type="SMART" id="SM00064">
    <property type="entry name" value="FYVE"/>
    <property type="match status" value="1"/>
</dbReference>
<dbReference type="InterPro" id="IPR000306">
    <property type="entry name" value="Znf_FYVE"/>
</dbReference>
<dbReference type="InterPro" id="IPR011011">
    <property type="entry name" value="Znf_FYVE_PHD"/>
</dbReference>
<dbReference type="PANTHER" id="PTHR12673">
    <property type="entry name" value="FACIOGENITAL DYSPLASIA PROTEIN"/>
    <property type="match status" value="1"/>
</dbReference>
<dbReference type="PANTHER" id="PTHR12673:SF267">
    <property type="entry name" value="PROTEIN CBG10230"/>
    <property type="match status" value="1"/>
</dbReference>
<feature type="compositionally biased region" description="Pro residues" evidence="9">
    <location>
        <begin position="132"/>
        <end position="158"/>
    </location>
</feature>
<dbReference type="SUPFAM" id="SSF50729">
    <property type="entry name" value="PH domain-like"/>
    <property type="match status" value="2"/>
</dbReference>
<dbReference type="GO" id="GO:0008270">
    <property type="term" value="F:zinc ion binding"/>
    <property type="evidence" value="ECO:0007669"/>
    <property type="project" value="UniProtKB-KW"/>
</dbReference>
<keyword evidence="3" id="KW-0344">Guanine-nucleotide releasing factor</keyword>
<keyword evidence="2" id="KW-0963">Cytoplasm</keyword>
<evidence type="ECO:0000259" key="12">
    <source>
        <dbReference type="PROSITE" id="PS50178"/>
    </source>
</evidence>
<dbReference type="InterPro" id="IPR011993">
    <property type="entry name" value="PH-like_dom_sf"/>
</dbReference>
<keyword evidence="4" id="KW-0479">Metal-binding</keyword>
<dbReference type="Proteomes" id="UP000001357">
    <property type="component" value="Unassembled WGS sequence"/>
</dbReference>
<dbReference type="STRING" id="81824.A9V7Y1"/>
<dbReference type="EMBL" id="CH991566">
    <property type="protein sequence ID" value="EDQ86383.1"/>
    <property type="molecule type" value="Genomic_DNA"/>
</dbReference>
<evidence type="ECO:0000256" key="1">
    <source>
        <dbReference type="ARBA" id="ARBA00004245"/>
    </source>
</evidence>
<dbReference type="Gene3D" id="3.30.40.10">
    <property type="entry name" value="Zinc/RING finger domain, C3HC4 (zinc finger)"/>
    <property type="match status" value="1"/>
</dbReference>
<dbReference type="eggNOG" id="KOG4424">
    <property type="taxonomic scope" value="Eukaryota"/>
</dbReference>
<dbReference type="Gene3D" id="1.20.900.10">
    <property type="entry name" value="Dbl homology (DH) domain"/>
    <property type="match status" value="1"/>
</dbReference>
<dbReference type="FunCoup" id="A9V7Y1">
    <property type="interactions" value="374"/>
</dbReference>
<dbReference type="Gene3D" id="2.30.29.30">
    <property type="entry name" value="Pleckstrin-homology domain (PH domain)/Phosphotyrosine-binding domain (PTB)"/>
    <property type="match status" value="2"/>
</dbReference>
<dbReference type="InterPro" id="IPR013083">
    <property type="entry name" value="Znf_RING/FYVE/PHD"/>
</dbReference>
<dbReference type="PROSITE" id="PS50010">
    <property type="entry name" value="DH_2"/>
    <property type="match status" value="1"/>
</dbReference>
<evidence type="ECO:0000256" key="9">
    <source>
        <dbReference type="SAM" id="MobiDB-lite"/>
    </source>
</evidence>
<dbReference type="InterPro" id="IPR035899">
    <property type="entry name" value="DBL_dom_sf"/>
</dbReference>
<evidence type="ECO:0000256" key="7">
    <source>
        <dbReference type="ARBA" id="ARBA00023212"/>
    </source>
</evidence>
<evidence type="ECO:0000256" key="4">
    <source>
        <dbReference type="ARBA" id="ARBA00022723"/>
    </source>
</evidence>
<evidence type="ECO:0000256" key="5">
    <source>
        <dbReference type="ARBA" id="ARBA00022771"/>
    </source>
</evidence>
<evidence type="ECO:0000256" key="3">
    <source>
        <dbReference type="ARBA" id="ARBA00022658"/>
    </source>
</evidence>
<dbReference type="SUPFAM" id="SSF57903">
    <property type="entry name" value="FYVE/PHD zinc finger"/>
    <property type="match status" value="1"/>
</dbReference>
<dbReference type="GO" id="GO:0005737">
    <property type="term" value="C:cytoplasm"/>
    <property type="evidence" value="ECO:0000318"/>
    <property type="project" value="GO_Central"/>
</dbReference>
<evidence type="ECO:0000259" key="10">
    <source>
        <dbReference type="PROSITE" id="PS50003"/>
    </source>
</evidence>
<dbReference type="GO" id="GO:0005085">
    <property type="term" value="F:guanyl-nucleotide exchange factor activity"/>
    <property type="evidence" value="ECO:0000318"/>
    <property type="project" value="GO_Central"/>
</dbReference>
<dbReference type="InterPro" id="IPR017455">
    <property type="entry name" value="Znf_FYVE-rel"/>
</dbReference>
<dbReference type="RefSeq" id="XP_001748773.1">
    <property type="nucleotide sequence ID" value="XM_001748721.1"/>
</dbReference>
<protein>
    <submittedName>
        <fullName evidence="13">Uncharacterized protein</fullName>
    </submittedName>
</protein>
<keyword evidence="5 8" id="KW-0863">Zinc-finger</keyword>
<dbReference type="GO" id="GO:0005856">
    <property type="term" value="C:cytoskeleton"/>
    <property type="evidence" value="ECO:0007669"/>
    <property type="project" value="UniProtKB-SubCell"/>
</dbReference>
<dbReference type="KEGG" id="mbr:MONBRDRAFT_28358"/>
<dbReference type="SMART" id="SM00325">
    <property type="entry name" value="RhoGEF"/>
    <property type="match status" value="1"/>
</dbReference>
<gene>
    <name evidence="13" type="ORF">MONBRDRAFT_28358</name>
</gene>
<feature type="domain" description="DH" evidence="11">
    <location>
        <begin position="356"/>
        <end position="542"/>
    </location>
</feature>